<dbReference type="Gene3D" id="3.30.160.60">
    <property type="entry name" value="Classic Zinc Finger"/>
    <property type="match status" value="1"/>
</dbReference>
<keyword evidence="9" id="KW-1185">Reference proteome</keyword>
<dbReference type="Pfam" id="PF00096">
    <property type="entry name" value="zf-C2H2"/>
    <property type="match status" value="1"/>
</dbReference>
<dbReference type="GeneID" id="54574721"/>
<dbReference type="GO" id="GO:0008270">
    <property type="term" value="F:zinc ion binding"/>
    <property type="evidence" value="ECO:0007669"/>
    <property type="project" value="UniProtKB-KW"/>
</dbReference>
<dbReference type="PANTHER" id="PTHR24403:SF67">
    <property type="entry name" value="FI01116P-RELATED"/>
    <property type="match status" value="1"/>
</dbReference>
<sequence>MPAPLEPIKKYKCTYKNCPASFDSERAMRSHKKHSEEHDYCAKCDEDFDSYDDLAQHKAFRPDMHGKACRVCGEEFKSTSGLRRHIELNHKVDQKLPCLGCGSEFYRASLLVEHLEFGHCSVITPEQFQGHIVHKHLVTKLLEGGAAYDRFMQKISKFDAAQDYEEEGGVGIDMPLDQDDDDEARDVEFAAIKPETAPEEPVPYTGPYPPLPSQSQARSVSGASDLSATMRKMSLGGNSESATAVGSRDGTSRTPTSSRQLNPWGGKAAKQLFPEAKPTPPPSEFSISYHDEQMEHEHGINIMNTRFWDPLSRDWNPERFYDTVVCKYYCPFICEQTFDMPDEMNTHILQDHRIARMKCPCCLKYFKSVTALMSHCESRASKCPINKAEDFNIFLDKMTGGFLSVEEKTRADHIHNPTVMVENPDTGRLEQYTPPVATYLQYSSSKPVDWKDPDKVAAQIGGSGSSQVFNYQGKLSQW</sequence>
<evidence type="ECO:0000256" key="1">
    <source>
        <dbReference type="ARBA" id="ARBA00022723"/>
    </source>
</evidence>
<dbReference type="PROSITE" id="PS00028">
    <property type="entry name" value="ZINC_FINGER_C2H2_1"/>
    <property type="match status" value="3"/>
</dbReference>
<dbReference type="Proteomes" id="UP000800094">
    <property type="component" value="Unassembled WGS sequence"/>
</dbReference>
<dbReference type="InterPro" id="IPR013087">
    <property type="entry name" value="Znf_C2H2_type"/>
</dbReference>
<accession>A0A6A6IJW6</accession>
<dbReference type="GO" id="GO:0005634">
    <property type="term" value="C:nucleus"/>
    <property type="evidence" value="ECO:0007669"/>
    <property type="project" value="TreeGrafter"/>
</dbReference>
<evidence type="ECO:0000256" key="2">
    <source>
        <dbReference type="ARBA" id="ARBA00022737"/>
    </source>
</evidence>
<feature type="compositionally biased region" description="Pro residues" evidence="6">
    <location>
        <begin position="200"/>
        <end position="212"/>
    </location>
</feature>
<feature type="compositionally biased region" description="Polar residues" evidence="6">
    <location>
        <begin position="213"/>
        <end position="227"/>
    </location>
</feature>
<proteinExistence type="predicted"/>
<evidence type="ECO:0000313" key="9">
    <source>
        <dbReference type="Proteomes" id="UP000800094"/>
    </source>
</evidence>
<evidence type="ECO:0000259" key="7">
    <source>
        <dbReference type="PROSITE" id="PS50157"/>
    </source>
</evidence>
<dbReference type="PANTHER" id="PTHR24403">
    <property type="entry name" value="ZINC FINGER PROTEIN"/>
    <property type="match status" value="1"/>
</dbReference>
<feature type="domain" description="C2H2-type" evidence="7">
    <location>
        <begin position="67"/>
        <end position="95"/>
    </location>
</feature>
<dbReference type="SUPFAM" id="SSF57667">
    <property type="entry name" value="beta-beta-alpha zinc fingers"/>
    <property type="match status" value="1"/>
</dbReference>
<keyword evidence="1" id="KW-0479">Metal-binding</keyword>
<dbReference type="OrthoDB" id="8117402at2759"/>
<keyword evidence="2" id="KW-0677">Repeat</keyword>
<gene>
    <name evidence="8" type="ORF">BU26DRAFT_272152</name>
</gene>
<evidence type="ECO:0000256" key="6">
    <source>
        <dbReference type="SAM" id="MobiDB-lite"/>
    </source>
</evidence>
<dbReference type="EMBL" id="ML987193">
    <property type="protein sequence ID" value="KAF2250874.1"/>
    <property type="molecule type" value="Genomic_DNA"/>
</dbReference>
<feature type="compositionally biased region" description="Polar residues" evidence="6">
    <location>
        <begin position="252"/>
        <end position="261"/>
    </location>
</feature>
<protein>
    <recommendedName>
        <fullName evidence="7">C2H2-type domain-containing protein</fullName>
    </recommendedName>
</protein>
<evidence type="ECO:0000256" key="3">
    <source>
        <dbReference type="ARBA" id="ARBA00022771"/>
    </source>
</evidence>
<dbReference type="RefSeq" id="XP_033685878.1">
    <property type="nucleotide sequence ID" value="XM_033821391.1"/>
</dbReference>
<dbReference type="AlphaFoldDB" id="A0A6A6IJW6"/>
<keyword evidence="4" id="KW-0862">Zinc</keyword>
<dbReference type="PROSITE" id="PS50157">
    <property type="entry name" value="ZINC_FINGER_C2H2_2"/>
    <property type="match status" value="1"/>
</dbReference>
<keyword evidence="3 5" id="KW-0863">Zinc-finger</keyword>
<dbReference type="GO" id="GO:0045944">
    <property type="term" value="P:positive regulation of transcription by RNA polymerase II"/>
    <property type="evidence" value="ECO:0007669"/>
    <property type="project" value="TreeGrafter"/>
</dbReference>
<evidence type="ECO:0000313" key="8">
    <source>
        <dbReference type="EMBL" id="KAF2250874.1"/>
    </source>
</evidence>
<feature type="region of interest" description="Disordered" evidence="6">
    <location>
        <begin position="192"/>
        <end position="264"/>
    </location>
</feature>
<name>A0A6A6IJW6_9PLEO</name>
<organism evidence="8 9">
    <name type="scientific">Trematosphaeria pertusa</name>
    <dbReference type="NCBI Taxonomy" id="390896"/>
    <lineage>
        <taxon>Eukaryota</taxon>
        <taxon>Fungi</taxon>
        <taxon>Dikarya</taxon>
        <taxon>Ascomycota</taxon>
        <taxon>Pezizomycotina</taxon>
        <taxon>Dothideomycetes</taxon>
        <taxon>Pleosporomycetidae</taxon>
        <taxon>Pleosporales</taxon>
        <taxon>Massarineae</taxon>
        <taxon>Trematosphaeriaceae</taxon>
        <taxon>Trematosphaeria</taxon>
    </lineage>
</organism>
<dbReference type="InterPro" id="IPR050688">
    <property type="entry name" value="Zinc_finger/UBP_domain"/>
</dbReference>
<evidence type="ECO:0000256" key="5">
    <source>
        <dbReference type="PROSITE-ProRule" id="PRU00042"/>
    </source>
</evidence>
<dbReference type="SMART" id="SM00355">
    <property type="entry name" value="ZnF_C2H2"/>
    <property type="match status" value="5"/>
</dbReference>
<dbReference type="InterPro" id="IPR036236">
    <property type="entry name" value="Znf_C2H2_sf"/>
</dbReference>
<evidence type="ECO:0000256" key="4">
    <source>
        <dbReference type="ARBA" id="ARBA00022833"/>
    </source>
</evidence>
<reference evidence="8" key="1">
    <citation type="journal article" date="2020" name="Stud. Mycol.">
        <title>101 Dothideomycetes genomes: a test case for predicting lifestyles and emergence of pathogens.</title>
        <authorList>
            <person name="Haridas S."/>
            <person name="Albert R."/>
            <person name="Binder M."/>
            <person name="Bloem J."/>
            <person name="Labutti K."/>
            <person name="Salamov A."/>
            <person name="Andreopoulos B."/>
            <person name="Baker S."/>
            <person name="Barry K."/>
            <person name="Bills G."/>
            <person name="Bluhm B."/>
            <person name="Cannon C."/>
            <person name="Castanera R."/>
            <person name="Culley D."/>
            <person name="Daum C."/>
            <person name="Ezra D."/>
            <person name="Gonzalez J."/>
            <person name="Henrissat B."/>
            <person name="Kuo A."/>
            <person name="Liang C."/>
            <person name="Lipzen A."/>
            <person name="Lutzoni F."/>
            <person name="Magnuson J."/>
            <person name="Mondo S."/>
            <person name="Nolan M."/>
            <person name="Ohm R."/>
            <person name="Pangilinan J."/>
            <person name="Park H.-J."/>
            <person name="Ramirez L."/>
            <person name="Alfaro M."/>
            <person name="Sun H."/>
            <person name="Tritt A."/>
            <person name="Yoshinaga Y."/>
            <person name="Zwiers L.-H."/>
            <person name="Turgeon B."/>
            <person name="Goodwin S."/>
            <person name="Spatafora J."/>
            <person name="Crous P."/>
            <person name="Grigoriev I."/>
        </authorList>
    </citation>
    <scope>NUCLEOTIDE SEQUENCE</scope>
    <source>
        <strain evidence="8">CBS 122368</strain>
    </source>
</reference>